<dbReference type="Proteomes" id="UP001597375">
    <property type="component" value="Unassembled WGS sequence"/>
</dbReference>
<keyword evidence="2" id="KW-1185">Reference proteome</keyword>
<proteinExistence type="predicted"/>
<comment type="caution">
    <text evidence="1">The sequence shown here is derived from an EMBL/GenBank/DDBJ whole genome shotgun (WGS) entry which is preliminary data.</text>
</comment>
<sequence>MNLLKISSGRLFRHLPLYKACIAGALVHSASLRAQDALIDLPSIPTGFSSASSIYAAPRPELKKGPTLALNLASTYDSNVTQSSGRPGDPVDSDFIISPGLIASYLIGSSEWLLGTTFAGSYDNYLDSSDLSGPNYDLTAFGGYRGGKLIASFSSGFGFHQGINRYLNANVEQYQISNRAIARYNFSPKTAVVGSISQSSVFYQTDGFNDTSSFNAGVGLLWSATPLIDLGPGIRYGLRTQENTDDLVTIGPNMKVNYQLSEKVSLRSTLGLDFTDSEGVDNDTLVNWSFALNYKANSLWSLNLALLRDTQANPGSGGGFDEVTLYRMGYVRNIRRARLNLGVGLESRTAEGFTTASSVNDSFDYLTYDASLSMPIYKENLDATLSVRYRDQSSDDPDNSWDGVQTGLGLSWKF</sequence>
<evidence type="ECO:0000313" key="1">
    <source>
        <dbReference type="EMBL" id="MFD2256113.1"/>
    </source>
</evidence>
<dbReference type="SUPFAM" id="SSF56935">
    <property type="entry name" value="Porins"/>
    <property type="match status" value="1"/>
</dbReference>
<protein>
    <recommendedName>
        <fullName evidence="3">Outer membrane beta-barrel protein</fullName>
    </recommendedName>
</protein>
<dbReference type="EMBL" id="JBHUIT010000003">
    <property type="protein sequence ID" value="MFD2256113.1"/>
    <property type="molecule type" value="Genomic_DNA"/>
</dbReference>
<organism evidence="1 2">
    <name type="scientific">Luteolibacter algae</name>
    <dbReference type="NCBI Taxonomy" id="454151"/>
    <lineage>
        <taxon>Bacteria</taxon>
        <taxon>Pseudomonadati</taxon>
        <taxon>Verrucomicrobiota</taxon>
        <taxon>Verrucomicrobiia</taxon>
        <taxon>Verrucomicrobiales</taxon>
        <taxon>Verrucomicrobiaceae</taxon>
        <taxon>Luteolibacter</taxon>
    </lineage>
</organism>
<evidence type="ECO:0000313" key="2">
    <source>
        <dbReference type="Proteomes" id="UP001597375"/>
    </source>
</evidence>
<gene>
    <name evidence="1" type="ORF">ACFSSA_05435</name>
</gene>
<name>A0ABW5D6V3_9BACT</name>
<accession>A0ABW5D6V3</accession>
<dbReference type="RefSeq" id="WP_386819060.1">
    <property type="nucleotide sequence ID" value="NZ_JBHUIT010000003.1"/>
</dbReference>
<evidence type="ECO:0008006" key="3">
    <source>
        <dbReference type="Google" id="ProtNLM"/>
    </source>
</evidence>
<reference evidence="2" key="1">
    <citation type="journal article" date="2019" name="Int. J. Syst. Evol. Microbiol.">
        <title>The Global Catalogue of Microorganisms (GCM) 10K type strain sequencing project: providing services to taxonomists for standard genome sequencing and annotation.</title>
        <authorList>
            <consortium name="The Broad Institute Genomics Platform"/>
            <consortium name="The Broad Institute Genome Sequencing Center for Infectious Disease"/>
            <person name="Wu L."/>
            <person name="Ma J."/>
        </authorList>
    </citation>
    <scope>NUCLEOTIDE SEQUENCE [LARGE SCALE GENOMIC DNA]</scope>
    <source>
        <strain evidence="2">CGMCC 4.7106</strain>
    </source>
</reference>